<keyword evidence="3" id="KW-1185">Reference proteome</keyword>
<evidence type="ECO:0000313" key="2">
    <source>
        <dbReference type="EMBL" id="MBA0125521.1"/>
    </source>
</evidence>
<dbReference type="InterPro" id="IPR043857">
    <property type="entry name" value="DUF5819"/>
</dbReference>
<organism evidence="2 3">
    <name type="scientific">Haloechinothrix aidingensis</name>
    <dbReference type="NCBI Taxonomy" id="2752311"/>
    <lineage>
        <taxon>Bacteria</taxon>
        <taxon>Bacillati</taxon>
        <taxon>Actinomycetota</taxon>
        <taxon>Actinomycetes</taxon>
        <taxon>Pseudonocardiales</taxon>
        <taxon>Pseudonocardiaceae</taxon>
        <taxon>Haloechinothrix</taxon>
    </lineage>
</organism>
<dbReference type="Proteomes" id="UP000582974">
    <property type="component" value="Unassembled WGS sequence"/>
</dbReference>
<reference evidence="2 3" key="1">
    <citation type="submission" date="2020-07" db="EMBL/GenBank/DDBJ databases">
        <title>Genome of Haloechinothrix sp.</title>
        <authorList>
            <person name="Tang S.-K."/>
            <person name="Yang L."/>
            <person name="Zhu W.-Y."/>
        </authorList>
    </citation>
    <scope>NUCLEOTIDE SEQUENCE [LARGE SCALE GENOMIC DNA]</scope>
    <source>
        <strain evidence="2 3">YIM 98757</strain>
    </source>
</reference>
<sequence>MDDTGTRDARPGSRPLSRTSRIVVAVVACVLAAAVTFHLAMAFFHVAPSNVVSREYDDTIDDYIYPEFRQNWKLFAPEPIHINREVHARALLRDADGTAETSEWINVTAAEIEATRGHPAPSQTRNQLRKAWRTLLNSLDDDNRPRNEFGEVTADYIKRVALLRMSAELDIDMIERVQLRAVTTRVPEPEWSERSIDGEPDHRVLPWWTVREGDFPEGSTR</sequence>
<accession>A0A838A9P5</accession>
<dbReference type="AlphaFoldDB" id="A0A838A9P5"/>
<evidence type="ECO:0000313" key="3">
    <source>
        <dbReference type="Proteomes" id="UP000582974"/>
    </source>
</evidence>
<protein>
    <submittedName>
        <fullName evidence="2">Uncharacterized protein</fullName>
    </submittedName>
</protein>
<keyword evidence="1" id="KW-0812">Transmembrane</keyword>
<feature type="transmembrane region" description="Helical" evidence="1">
    <location>
        <begin position="21"/>
        <end position="44"/>
    </location>
</feature>
<gene>
    <name evidence="2" type="ORF">H0B56_08205</name>
</gene>
<dbReference type="Pfam" id="PF19136">
    <property type="entry name" value="DUF5819"/>
    <property type="match status" value="1"/>
</dbReference>
<keyword evidence="1" id="KW-1133">Transmembrane helix</keyword>
<dbReference type="EMBL" id="JACCKD010000002">
    <property type="protein sequence ID" value="MBA0125521.1"/>
    <property type="molecule type" value="Genomic_DNA"/>
</dbReference>
<comment type="caution">
    <text evidence="2">The sequence shown here is derived from an EMBL/GenBank/DDBJ whole genome shotgun (WGS) entry which is preliminary data.</text>
</comment>
<dbReference type="RefSeq" id="WP_180892293.1">
    <property type="nucleotide sequence ID" value="NZ_JACCKD010000002.1"/>
</dbReference>
<keyword evidence="1" id="KW-0472">Membrane</keyword>
<evidence type="ECO:0000256" key="1">
    <source>
        <dbReference type="SAM" id="Phobius"/>
    </source>
</evidence>
<name>A0A838A9P5_9PSEU</name>
<proteinExistence type="predicted"/>